<protein>
    <submittedName>
        <fullName evidence="2">Uncharacterized protein</fullName>
    </submittedName>
</protein>
<dbReference type="EMBL" id="BMEA01000002">
    <property type="protein sequence ID" value="GGB80625.1"/>
    <property type="molecule type" value="Genomic_DNA"/>
</dbReference>
<feature type="compositionally biased region" description="Low complexity" evidence="1">
    <location>
        <begin position="228"/>
        <end position="241"/>
    </location>
</feature>
<evidence type="ECO:0000256" key="1">
    <source>
        <dbReference type="SAM" id="MobiDB-lite"/>
    </source>
</evidence>
<accession>A0A8H9KQT3</accession>
<evidence type="ECO:0000313" key="3">
    <source>
        <dbReference type="Proteomes" id="UP000628079"/>
    </source>
</evidence>
<dbReference type="AlphaFoldDB" id="A0A8H9KQT3"/>
<organism evidence="2 3">
    <name type="scientific">Knoellia flava</name>
    <dbReference type="NCBI Taxonomy" id="913969"/>
    <lineage>
        <taxon>Bacteria</taxon>
        <taxon>Bacillati</taxon>
        <taxon>Actinomycetota</taxon>
        <taxon>Actinomycetes</taxon>
        <taxon>Micrococcales</taxon>
        <taxon>Intrasporangiaceae</taxon>
        <taxon>Knoellia</taxon>
    </lineage>
</organism>
<dbReference type="Proteomes" id="UP000628079">
    <property type="component" value="Unassembled WGS sequence"/>
</dbReference>
<reference evidence="2" key="1">
    <citation type="journal article" date="2014" name="Int. J. Syst. Evol. Microbiol.">
        <title>Complete genome sequence of Corynebacterium casei LMG S-19264T (=DSM 44701T), isolated from a smear-ripened cheese.</title>
        <authorList>
            <consortium name="US DOE Joint Genome Institute (JGI-PGF)"/>
            <person name="Walter F."/>
            <person name="Albersmeier A."/>
            <person name="Kalinowski J."/>
            <person name="Ruckert C."/>
        </authorList>
    </citation>
    <scope>NUCLEOTIDE SEQUENCE</scope>
    <source>
        <strain evidence="2">CGMCC 1.10749</strain>
    </source>
</reference>
<feature type="region of interest" description="Disordered" evidence="1">
    <location>
        <begin position="226"/>
        <end position="259"/>
    </location>
</feature>
<evidence type="ECO:0000313" key="2">
    <source>
        <dbReference type="EMBL" id="GGB80625.1"/>
    </source>
</evidence>
<comment type="caution">
    <text evidence="2">The sequence shown here is derived from an EMBL/GenBank/DDBJ whole genome shotgun (WGS) entry which is preliminary data.</text>
</comment>
<sequence>MRSRPPWAYAVLAALVVALAVGAAWLTRPSTEGLEGVWEAAAVDGEVLGGRALVATDDNVAVDLVSGTRITLGSVRGGTRAIGAGRLLVLRDDGPRPTLDGAGLDGGSRWTWQGPPAHRVTFVAAASATTVVQACGGTPVACRLIGVGTNGRESWQVQQPTASGTEAPAIGADGNLPTVGALPTKDGTVVLVDPTSSRILLRPPAVASVGRDGALTLSAPSGGDCRRTTFTTLDRSSTTTSPGSCDASPPASATDTTVRGGGRAHAWWWPFGDGHATLEVGGRHTGRVVGDDPLRALRVDDDGITVREGEVVRRYAWQR</sequence>
<reference evidence="2" key="2">
    <citation type="submission" date="2020-09" db="EMBL/GenBank/DDBJ databases">
        <authorList>
            <person name="Sun Q."/>
            <person name="Zhou Y."/>
        </authorList>
    </citation>
    <scope>NUCLEOTIDE SEQUENCE</scope>
    <source>
        <strain evidence="2">CGMCC 1.10749</strain>
    </source>
</reference>
<gene>
    <name evidence="2" type="ORF">GCM10011314_20290</name>
</gene>
<dbReference type="RefSeq" id="WP_035945405.1">
    <property type="nucleotide sequence ID" value="NZ_BMEA01000002.1"/>
</dbReference>
<name>A0A8H9KQT3_9MICO</name>
<proteinExistence type="predicted"/>